<evidence type="ECO:0000313" key="2">
    <source>
        <dbReference type="Proteomes" id="UP000652761"/>
    </source>
</evidence>
<accession>A0A843TQH2</accession>
<gene>
    <name evidence="1" type="ORF">Taro_005662</name>
</gene>
<evidence type="ECO:0000313" key="1">
    <source>
        <dbReference type="EMBL" id="MQL73315.1"/>
    </source>
</evidence>
<reference evidence="1" key="1">
    <citation type="submission" date="2017-07" db="EMBL/GenBank/DDBJ databases">
        <title>Taro Niue Genome Assembly and Annotation.</title>
        <authorList>
            <person name="Atibalentja N."/>
            <person name="Keating K."/>
            <person name="Fields C.J."/>
        </authorList>
    </citation>
    <scope>NUCLEOTIDE SEQUENCE</scope>
    <source>
        <strain evidence="1">Niue_2</strain>
        <tissue evidence="1">Leaf</tissue>
    </source>
</reference>
<dbReference type="Proteomes" id="UP000652761">
    <property type="component" value="Unassembled WGS sequence"/>
</dbReference>
<organism evidence="1 2">
    <name type="scientific">Colocasia esculenta</name>
    <name type="common">Wild taro</name>
    <name type="synonym">Arum esculentum</name>
    <dbReference type="NCBI Taxonomy" id="4460"/>
    <lineage>
        <taxon>Eukaryota</taxon>
        <taxon>Viridiplantae</taxon>
        <taxon>Streptophyta</taxon>
        <taxon>Embryophyta</taxon>
        <taxon>Tracheophyta</taxon>
        <taxon>Spermatophyta</taxon>
        <taxon>Magnoliopsida</taxon>
        <taxon>Liliopsida</taxon>
        <taxon>Araceae</taxon>
        <taxon>Aroideae</taxon>
        <taxon>Colocasieae</taxon>
        <taxon>Colocasia</taxon>
    </lineage>
</organism>
<dbReference type="PANTHER" id="PTHR15827:SF2">
    <property type="entry name" value="CYCLIN-DEPENDENT KINASE 2-INTERACTING PROTEIN"/>
    <property type="match status" value="1"/>
</dbReference>
<dbReference type="AlphaFoldDB" id="A0A843TQH2"/>
<sequence length="213" mass="23589">MHGGFKDRGQGSSDHRDVRHLRRKQPCCRPWLGLLRRVLLVRGGVYCGLPRRLVPWASAAVWRVPWGFSSVASSVGVVYQLVEACGSMRCFLKGSSDGPLIQFTHHSEDTNDPGDGGGIAVFTFWPLPYFEKLAKELVGMYVLELSFKVYLTAWISDVNIDMKRAGLGPPNISASTPFISTAQLCLLLSVVEIGCPFDEILSMVEEEMKVKIS</sequence>
<dbReference type="EMBL" id="NMUH01000161">
    <property type="protein sequence ID" value="MQL73315.1"/>
    <property type="molecule type" value="Genomic_DNA"/>
</dbReference>
<proteinExistence type="predicted"/>
<protein>
    <submittedName>
        <fullName evidence="1">Uncharacterized protein</fullName>
    </submittedName>
</protein>
<dbReference type="PANTHER" id="PTHR15827">
    <property type="entry name" value="CYCLIN-DEPENDENT KINASE 2-INTERACTING PROTEIN"/>
    <property type="match status" value="1"/>
</dbReference>
<comment type="caution">
    <text evidence="1">The sequence shown here is derived from an EMBL/GenBank/DDBJ whole genome shotgun (WGS) entry which is preliminary data.</text>
</comment>
<name>A0A843TQH2_COLES</name>
<keyword evidence="2" id="KW-1185">Reference proteome</keyword>
<dbReference type="OrthoDB" id="1913984at2759"/>